<dbReference type="EMBL" id="OBML01000020">
    <property type="protein sequence ID" value="SOC27672.1"/>
    <property type="molecule type" value="Genomic_DNA"/>
</dbReference>
<keyword evidence="4" id="KW-1185">Reference proteome</keyword>
<proteinExistence type="predicted"/>
<protein>
    <recommendedName>
        <fullName evidence="5">DUF2730 family protein</fullName>
    </recommendedName>
</protein>
<dbReference type="AlphaFoldDB" id="A0A285TUU8"/>
<evidence type="ECO:0000313" key="4">
    <source>
        <dbReference type="Proteomes" id="UP000219331"/>
    </source>
</evidence>
<dbReference type="Pfam" id="PF10805">
    <property type="entry name" value="DUF2730"/>
    <property type="match status" value="1"/>
</dbReference>
<keyword evidence="2" id="KW-0472">Membrane</keyword>
<dbReference type="Proteomes" id="UP000219331">
    <property type="component" value="Unassembled WGS sequence"/>
</dbReference>
<evidence type="ECO:0000256" key="2">
    <source>
        <dbReference type="SAM" id="Phobius"/>
    </source>
</evidence>
<dbReference type="InterPro" id="IPR020269">
    <property type="entry name" value="Phage_Mu_Releasin"/>
</dbReference>
<dbReference type="RefSeq" id="WP_176522191.1">
    <property type="nucleotide sequence ID" value="NZ_OBML01000020.1"/>
</dbReference>
<name>A0A285TUU8_9HYPH</name>
<sequence length="112" mass="12403">MSFDWKTLDAALGVIAVLISSGTMIYAWLTSGARKNSDAIATLSSEADDLRNRVEKVEAKLEALPDRDDLHRLDKQIESMGARFNGFENTLKAVQRATERISDYLLKSGGKQ</sequence>
<reference evidence="3 4" key="1">
    <citation type="submission" date="2017-08" db="EMBL/GenBank/DDBJ databases">
        <authorList>
            <person name="de Groot N.N."/>
        </authorList>
    </citation>
    <scope>NUCLEOTIDE SEQUENCE [LARGE SCALE GENOMIC DNA]</scope>
    <source>
        <strain evidence="3 4">USBA 352</strain>
    </source>
</reference>
<evidence type="ECO:0000313" key="3">
    <source>
        <dbReference type="EMBL" id="SOC27672.1"/>
    </source>
</evidence>
<accession>A0A285TUU8</accession>
<keyword evidence="2" id="KW-1133">Transmembrane helix</keyword>
<dbReference type="Gene3D" id="3.90.20.10">
    <property type="match status" value="1"/>
</dbReference>
<organism evidence="3 4">
    <name type="scientific">Stappia indica</name>
    <dbReference type="NCBI Taxonomy" id="538381"/>
    <lineage>
        <taxon>Bacteria</taxon>
        <taxon>Pseudomonadati</taxon>
        <taxon>Pseudomonadota</taxon>
        <taxon>Alphaproteobacteria</taxon>
        <taxon>Hyphomicrobiales</taxon>
        <taxon>Stappiaceae</taxon>
        <taxon>Stappia</taxon>
    </lineage>
</organism>
<gene>
    <name evidence="3" type="ORF">SAMN05421512_12021</name>
</gene>
<feature type="transmembrane region" description="Helical" evidence="2">
    <location>
        <begin position="12"/>
        <end position="29"/>
    </location>
</feature>
<evidence type="ECO:0008006" key="5">
    <source>
        <dbReference type="Google" id="ProtNLM"/>
    </source>
</evidence>
<keyword evidence="2" id="KW-0812">Transmembrane</keyword>
<evidence type="ECO:0000256" key="1">
    <source>
        <dbReference type="SAM" id="Coils"/>
    </source>
</evidence>
<keyword evidence="1" id="KW-0175">Coiled coil</keyword>
<feature type="coiled-coil region" evidence="1">
    <location>
        <begin position="40"/>
        <end position="67"/>
    </location>
</feature>